<dbReference type="EMBL" id="VSRR010125281">
    <property type="protein sequence ID" value="MPD00987.1"/>
    <property type="molecule type" value="Genomic_DNA"/>
</dbReference>
<evidence type="ECO:0000313" key="2">
    <source>
        <dbReference type="Proteomes" id="UP000324222"/>
    </source>
</evidence>
<name>A0A5B7K347_PORTR</name>
<dbReference type="Proteomes" id="UP000324222">
    <property type="component" value="Unassembled WGS sequence"/>
</dbReference>
<evidence type="ECO:0000313" key="1">
    <source>
        <dbReference type="EMBL" id="MPD00987.1"/>
    </source>
</evidence>
<protein>
    <submittedName>
        <fullName evidence="1">Uncharacterized protein</fullName>
    </submittedName>
</protein>
<accession>A0A5B7K347</accession>
<comment type="caution">
    <text evidence="1">The sequence shown here is derived from an EMBL/GenBank/DDBJ whole genome shotgun (WGS) entry which is preliminary data.</text>
</comment>
<keyword evidence="2" id="KW-1185">Reference proteome</keyword>
<proteinExistence type="predicted"/>
<sequence length="15" mass="1874">MVMWLREGTHTPLFR</sequence>
<reference evidence="1 2" key="1">
    <citation type="submission" date="2019-05" db="EMBL/GenBank/DDBJ databases">
        <title>Another draft genome of Portunus trituberculatus and its Hox gene families provides insights of decapod evolution.</title>
        <authorList>
            <person name="Jeong J.-H."/>
            <person name="Song I."/>
            <person name="Kim S."/>
            <person name="Choi T."/>
            <person name="Kim D."/>
            <person name="Ryu S."/>
            <person name="Kim W."/>
        </authorList>
    </citation>
    <scope>NUCLEOTIDE SEQUENCE [LARGE SCALE GENOMIC DNA]</scope>
    <source>
        <tissue evidence="1">Muscle</tissue>
    </source>
</reference>
<gene>
    <name evidence="1" type="ORF">E2C01_096497</name>
</gene>
<organism evidence="1 2">
    <name type="scientific">Portunus trituberculatus</name>
    <name type="common">Swimming crab</name>
    <name type="synonym">Neptunus trituberculatus</name>
    <dbReference type="NCBI Taxonomy" id="210409"/>
    <lineage>
        <taxon>Eukaryota</taxon>
        <taxon>Metazoa</taxon>
        <taxon>Ecdysozoa</taxon>
        <taxon>Arthropoda</taxon>
        <taxon>Crustacea</taxon>
        <taxon>Multicrustacea</taxon>
        <taxon>Malacostraca</taxon>
        <taxon>Eumalacostraca</taxon>
        <taxon>Eucarida</taxon>
        <taxon>Decapoda</taxon>
        <taxon>Pleocyemata</taxon>
        <taxon>Brachyura</taxon>
        <taxon>Eubrachyura</taxon>
        <taxon>Portunoidea</taxon>
        <taxon>Portunidae</taxon>
        <taxon>Portuninae</taxon>
        <taxon>Portunus</taxon>
    </lineage>
</organism>